<dbReference type="EMBL" id="FQUG01000008">
    <property type="protein sequence ID" value="SHF17015.1"/>
    <property type="molecule type" value="Genomic_DNA"/>
</dbReference>
<dbReference type="Pfam" id="PF00005">
    <property type="entry name" value="ABC_tran"/>
    <property type="match status" value="1"/>
</dbReference>
<keyword evidence="1" id="KW-0813">Transport</keyword>
<reference evidence="6 7" key="1">
    <citation type="submission" date="2016-11" db="EMBL/GenBank/DDBJ databases">
        <authorList>
            <person name="Jaros S."/>
            <person name="Januszkiewicz K."/>
            <person name="Wedrychowicz H."/>
        </authorList>
    </citation>
    <scope>NUCLEOTIDE SEQUENCE [LARGE SCALE GENOMIC DNA]</scope>
    <source>
        <strain evidence="6 7">DSM 10502</strain>
    </source>
</reference>
<dbReference type="InterPro" id="IPR027417">
    <property type="entry name" value="P-loop_NTPase"/>
</dbReference>
<dbReference type="AlphaFoldDB" id="A0A1M4ZGB8"/>
<dbReference type="InterPro" id="IPR008995">
    <property type="entry name" value="Mo/tungstate-bd_C_term_dom"/>
</dbReference>
<dbReference type="FunFam" id="3.40.50.300:FF:000425">
    <property type="entry name" value="Probable ABC transporter, ATP-binding subunit"/>
    <property type="match status" value="1"/>
</dbReference>
<protein>
    <recommendedName>
        <fullName evidence="4">ABC-type quaternary amine transporter</fullName>
        <ecNumber evidence="4">7.6.2.9</ecNumber>
    </recommendedName>
</protein>
<dbReference type="OrthoDB" id="9802264at2"/>
<dbReference type="GO" id="GO:0005524">
    <property type="term" value="F:ATP binding"/>
    <property type="evidence" value="ECO:0007669"/>
    <property type="project" value="UniProtKB-KW"/>
</dbReference>
<sequence>MDIIRMEGITKGYPDHPVLNDLTLSIKKGECFTLLGPSGCGKTVLLRLIAGFESPETGKIFIDDIPVNDMEEGIDVPPENRGLGVVFQDYAVWPHMTVFENIAYPLKIANVPKDEIQQRVMEMVDIVGMKGLDKRYPSELSGGQQQRVALARALVGKPSLMLLDEPLSNLDANLREEMRFEIKELQRKLGVTVLYVTHDQEIGLAISDRVAIMDENGVIQQIGTPWEIFEQPANPFVFNFMGIANFIDVRRDGTNFFVGTGTQPMPWDEKPEGEAVDWVAAFRPSDVTISREDKGLHGIVRRANFLGAMMDYLIEIDGAFLRTSLETHHAIARDLILKAGDTINVQFLSLHWFEKETLKGVRNE</sequence>
<dbReference type="GO" id="GO:0016887">
    <property type="term" value="F:ATP hydrolysis activity"/>
    <property type="evidence" value="ECO:0007669"/>
    <property type="project" value="InterPro"/>
</dbReference>
<dbReference type="PANTHER" id="PTHR42781">
    <property type="entry name" value="SPERMIDINE/PUTRESCINE IMPORT ATP-BINDING PROTEIN POTA"/>
    <property type="match status" value="1"/>
</dbReference>
<feature type="domain" description="ABC transporter" evidence="5">
    <location>
        <begin position="4"/>
        <end position="241"/>
    </location>
</feature>
<evidence type="ECO:0000313" key="6">
    <source>
        <dbReference type="EMBL" id="SHF17015.1"/>
    </source>
</evidence>
<evidence type="ECO:0000259" key="5">
    <source>
        <dbReference type="PROSITE" id="PS50893"/>
    </source>
</evidence>
<dbReference type="InterPro" id="IPR003439">
    <property type="entry name" value="ABC_transporter-like_ATP-bd"/>
</dbReference>
<dbReference type="PANTHER" id="PTHR42781:SF4">
    <property type="entry name" value="SPERMIDINE_PUTRESCINE IMPORT ATP-BINDING PROTEIN POTA"/>
    <property type="match status" value="1"/>
</dbReference>
<dbReference type="Gene3D" id="3.40.50.300">
    <property type="entry name" value="P-loop containing nucleotide triphosphate hydrolases"/>
    <property type="match status" value="1"/>
</dbReference>
<organism evidence="6 7">
    <name type="scientific">Schwartzia succinivorans DSM 10502</name>
    <dbReference type="NCBI Taxonomy" id="1123243"/>
    <lineage>
        <taxon>Bacteria</taxon>
        <taxon>Bacillati</taxon>
        <taxon>Bacillota</taxon>
        <taxon>Negativicutes</taxon>
        <taxon>Selenomonadales</taxon>
        <taxon>Selenomonadaceae</taxon>
        <taxon>Schwartzia</taxon>
    </lineage>
</organism>
<dbReference type="GO" id="GO:0043190">
    <property type="term" value="C:ATP-binding cassette (ABC) transporter complex"/>
    <property type="evidence" value="ECO:0007669"/>
    <property type="project" value="InterPro"/>
</dbReference>
<keyword evidence="7" id="KW-1185">Reference proteome</keyword>
<evidence type="ECO:0000256" key="4">
    <source>
        <dbReference type="ARBA" id="ARBA00066388"/>
    </source>
</evidence>
<dbReference type="SUPFAM" id="SSF52540">
    <property type="entry name" value="P-loop containing nucleoside triphosphate hydrolases"/>
    <property type="match status" value="1"/>
</dbReference>
<dbReference type="PROSITE" id="PS00211">
    <property type="entry name" value="ABC_TRANSPORTER_1"/>
    <property type="match status" value="1"/>
</dbReference>
<evidence type="ECO:0000256" key="2">
    <source>
        <dbReference type="ARBA" id="ARBA00022741"/>
    </source>
</evidence>
<dbReference type="SMART" id="SM00382">
    <property type="entry name" value="AAA"/>
    <property type="match status" value="1"/>
</dbReference>
<dbReference type="STRING" id="1123243.SAMN02745190_02005"/>
<evidence type="ECO:0000256" key="3">
    <source>
        <dbReference type="ARBA" id="ARBA00022840"/>
    </source>
</evidence>
<dbReference type="PROSITE" id="PS50893">
    <property type="entry name" value="ABC_TRANSPORTER_2"/>
    <property type="match status" value="1"/>
</dbReference>
<dbReference type="InterPro" id="IPR003593">
    <property type="entry name" value="AAA+_ATPase"/>
</dbReference>
<evidence type="ECO:0000256" key="1">
    <source>
        <dbReference type="ARBA" id="ARBA00022448"/>
    </source>
</evidence>
<keyword evidence="2" id="KW-0547">Nucleotide-binding</keyword>
<keyword evidence="3 6" id="KW-0067">ATP-binding</keyword>
<dbReference type="GO" id="GO:0015418">
    <property type="term" value="F:ABC-type quaternary ammonium compound transporting activity"/>
    <property type="evidence" value="ECO:0007669"/>
    <property type="project" value="UniProtKB-EC"/>
</dbReference>
<dbReference type="InterPro" id="IPR017871">
    <property type="entry name" value="ABC_transporter-like_CS"/>
</dbReference>
<proteinExistence type="predicted"/>
<dbReference type="RefSeq" id="WP_072936095.1">
    <property type="nucleotide sequence ID" value="NZ_FQUG01000008.1"/>
</dbReference>
<accession>A0A1M4ZGB8</accession>
<dbReference type="Proteomes" id="UP000184404">
    <property type="component" value="Unassembled WGS sequence"/>
</dbReference>
<name>A0A1M4ZGB8_9FIRM</name>
<dbReference type="SUPFAM" id="SSF50331">
    <property type="entry name" value="MOP-like"/>
    <property type="match status" value="1"/>
</dbReference>
<dbReference type="Pfam" id="PF08402">
    <property type="entry name" value="TOBE_2"/>
    <property type="match status" value="1"/>
</dbReference>
<evidence type="ECO:0000313" key="7">
    <source>
        <dbReference type="Proteomes" id="UP000184404"/>
    </source>
</evidence>
<dbReference type="InterPro" id="IPR050093">
    <property type="entry name" value="ABC_SmlMolc_Importer"/>
</dbReference>
<dbReference type="EC" id="7.6.2.9" evidence="4"/>
<gene>
    <name evidence="6" type="ORF">SAMN02745190_02005</name>
</gene>
<dbReference type="InterPro" id="IPR013611">
    <property type="entry name" value="Transp-assoc_OB_typ2"/>
</dbReference>